<organism evidence="2 3">
    <name type="scientific">Coleophoma crateriformis</name>
    <dbReference type="NCBI Taxonomy" id="565419"/>
    <lineage>
        <taxon>Eukaryota</taxon>
        <taxon>Fungi</taxon>
        <taxon>Dikarya</taxon>
        <taxon>Ascomycota</taxon>
        <taxon>Pezizomycotina</taxon>
        <taxon>Leotiomycetes</taxon>
        <taxon>Helotiales</taxon>
        <taxon>Dermateaceae</taxon>
        <taxon>Coleophoma</taxon>
    </lineage>
</organism>
<gene>
    <name evidence="2" type="ORF">BP5796_09113</name>
</gene>
<dbReference type="AlphaFoldDB" id="A0A3D8R3A0"/>
<feature type="region of interest" description="Disordered" evidence="1">
    <location>
        <begin position="140"/>
        <end position="170"/>
    </location>
</feature>
<dbReference type="EMBL" id="PDLN01000013">
    <property type="protein sequence ID" value="RDW68456.1"/>
    <property type="molecule type" value="Genomic_DNA"/>
</dbReference>
<accession>A0A3D8R3A0</accession>
<keyword evidence="3" id="KW-1185">Reference proteome</keyword>
<dbReference type="Proteomes" id="UP000256328">
    <property type="component" value="Unassembled WGS sequence"/>
</dbReference>
<comment type="caution">
    <text evidence="2">The sequence shown here is derived from an EMBL/GenBank/DDBJ whole genome shotgun (WGS) entry which is preliminary data.</text>
</comment>
<feature type="compositionally biased region" description="Basic and acidic residues" evidence="1">
    <location>
        <begin position="140"/>
        <end position="160"/>
    </location>
</feature>
<name>A0A3D8R3A0_9HELO</name>
<sequence>MSAFPPHRSQASIPVSAETALSHLQDYLAATKTSPYLLPNARLELSGPSAGSTNASVTIHNLQRVEAGLRGEWLAPVLDIEEAVPVAVGGLENGGDVQIGDKMETDGWQDLDEYQREQEGLEGEIVPGNSGATMKADLAEVKETEPTSKAVNPKDKEAKRAEKKARLKAEVKAKHEAVRLAAEAAARES</sequence>
<dbReference type="OrthoDB" id="5426872at2759"/>
<evidence type="ECO:0000313" key="2">
    <source>
        <dbReference type="EMBL" id="RDW68456.1"/>
    </source>
</evidence>
<reference evidence="2 3" key="1">
    <citation type="journal article" date="2018" name="IMA Fungus">
        <title>IMA Genome-F 9: Draft genome sequence of Annulohypoxylon stygium, Aspergillus mulundensis, Berkeleyomyces basicola (syn. Thielaviopsis basicola), Ceratocystis smalleyi, two Cercospora beticola strains, Coleophoma cylindrospora, Fusarium fracticaudum, Phialophora cf. hyalina, and Morchella septimelata.</title>
        <authorList>
            <person name="Wingfield B.D."/>
            <person name="Bills G.F."/>
            <person name="Dong Y."/>
            <person name="Huang W."/>
            <person name="Nel W.J."/>
            <person name="Swalarsk-Parry B.S."/>
            <person name="Vaghefi N."/>
            <person name="Wilken P.M."/>
            <person name="An Z."/>
            <person name="de Beer Z.W."/>
            <person name="De Vos L."/>
            <person name="Chen L."/>
            <person name="Duong T.A."/>
            <person name="Gao Y."/>
            <person name="Hammerbacher A."/>
            <person name="Kikkert J.R."/>
            <person name="Li Y."/>
            <person name="Li H."/>
            <person name="Li K."/>
            <person name="Li Q."/>
            <person name="Liu X."/>
            <person name="Ma X."/>
            <person name="Naidoo K."/>
            <person name="Pethybridge S.J."/>
            <person name="Sun J."/>
            <person name="Steenkamp E.T."/>
            <person name="van der Nest M.A."/>
            <person name="van Wyk S."/>
            <person name="Wingfield M.J."/>
            <person name="Xiong C."/>
            <person name="Yue Q."/>
            <person name="Zhang X."/>
        </authorList>
    </citation>
    <scope>NUCLEOTIDE SEQUENCE [LARGE SCALE GENOMIC DNA]</scope>
    <source>
        <strain evidence="2 3">BP5796</strain>
    </source>
</reference>
<evidence type="ECO:0000256" key="1">
    <source>
        <dbReference type="SAM" id="MobiDB-lite"/>
    </source>
</evidence>
<protein>
    <submittedName>
        <fullName evidence="2">Uncharacterized protein</fullName>
    </submittedName>
</protein>
<evidence type="ECO:0000313" key="3">
    <source>
        <dbReference type="Proteomes" id="UP000256328"/>
    </source>
</evidence>
<proteinExistence type="predicted"/>